<evidence type="ECO:0000259" key="3">
    <source>
        <dbReference type="Pfam" id="PF04111"/>
    </source>
</evidence>
<dbReference type="Proteomes" id="UP001608902">
    <property type="component" value="Unassembled WGS sequence"/>
</dbReference>
<dbReference type="InterPro" id="IPR040455">
    <property type="entry name" value="Atg6_BARA"/>
</dbReference>
<gene>
    <name evidence="5" type="ORF">AB6A40_001309</name>
</gene>
<comment type="caution">
    <text evidence="5">The sequence shown here is derived from an EMBL/GenBank/DDBJ whole genome shotgun (WGS) entry which is preliminary data.</text>
</comment>
<dbReference type="InterPro" id="IPR038274">
    <property type="entry name" value="Atg6/Beclin_C_sf"/>
</dbReference>
<evidence type="ECO:0000259" key="4">
    <source>
        <dbReference type="Pfam" id="PF17675"/>
    </source>
</evidence>
<dbReference type="EMBL" id="JBGFUD010000474">
    <property type="protein sequence ID" value="MFH4974600.1"/>
    <property type="molecule type" value="Genomic_DNA"/>
</dbReference>
<evidence type="ECO:0000313" key="5">
    <source>
        <dbReference type="EMBL" id="MFH4974600.1"/>
    </source>
</evidence>
<dbReference type="Pfam" id="PF17675">
    <property type="entry name" value="APG6_N"/>
    <property type="match status" value="1"/>
</dbReference>
<organism evidence="5 6">
    <name type="scientific">Gnathostoma spinigerum</name>
    <dbReference type="NCBI Taxonomy" id="75299"/>
    <lineage>
        <taxon>Eukaryota</taxon>
        <taxon>Metazoa</taxon>
        <taxon>Ecdysozoa</taxon>
        <taxon>Nematoda</taxon>
        <taxon>Chromadorea</taxon>
        <taxon>Rhabditida</taxon>
        <taxon>Spirurina</taxon>
        <taxon>Gnathostomatomorpha</taxon>
        <taxon>Gnathostomatoidea</taxon>
        <taxon>Gnathostomatidae</taxon>
        <taxon>Gnathostoma</taxon>
    </lineage>
</organism>
<feature type="coiled-coil region" evidence="2">
    <location>
        <begin position="129"/>
        <end position="205"/>
    </location>
</feature>
<reference evidence="5 6" key="1">
    <citation type="submission" date="2024-08" db="EMBL/GenBank/DDBJ databases">
        <title>Gnathostoma spinigerum genome.</title>
        <authorList>
            <person name="Gonzalez-Bertolin B."/>
            <person name="Monzon S."/>
            <person name="Zaballos A."/>
            <person name="Jimenez P."/>
            <person name="Dekumyoy P."/>
            <person name="Varona S."/>
            <person name="Cuesta I."/>
            <person name="Sumanam S."/>
            <person name="Adisakwattana P."/>
            <person name="Gasser R.B."/>
            <person name="Hernandez-Gonzalez A."/>
            <person name="Young N.D."/>
            <person name="Perteguer M.J."/>
        </authorList>
    </citation>
    <scope>NUCLEOTIDE SEQUENCE [LARGE SCALE GENOMIC DNA]</scope>
    <source>
        <strain evidence="5">AL3</strain>
        <tissue evidence="5">Liver</tissue>
    </source>
</reference>
<feature type="domain" description="Atg6/beclin coiled-coil" evidence="4">
    <location>
        <begin position="112"/>
        <end position="240"/>
    </location>
</feature>
<keyword evidence="2" id="KW-0175">Coiled coil</keyword>
<dbReference type="PANTHER" id="PTHR12768">
    <property type="entry name" value="BECLIN 1"/>
    <property type="match status" value="1"/>
</dbReference>
<protein>
    <submittedName>
        <fullName evidence="5">Uncharacterized protein</fullName>
    </submittedName>
</protein>
<evidence type="ECO:0000256" key="2">
    <source>
        <dbReference type="SAM" id="Coils"/>
    </source>
</evidence>
<accession>A0ABD6E3W7</accession>
<comment type="similarity">
    <text evidence="1">Belongs to the beclin family.</text>
</comment>
<dbReference type="AlphaFoldDB" id="A0ABD6E3W7"/>
<dbReference type="PANTHER" id="PTHR12768:SF4">
    <property type="entry name" value="BECLIN-1"/>
    <property type="match status" value="1"/>
</dbReference>
<keyword evidence="6" id="KW-1185">Reference proteome</keyword>
<dbReference type="InterPro" id="IPR041691">
    <property type="entry name" value="Atg6/beclin_CC"/>
</dbReference>
<dbReference type="Pfam" id="PF04111">
    <property type="entry name" value="APG6"/>
    <property type="match status" value="1"/>
</dbReference>
<dbReference type="GO" id="GO:0006914">
    <property type="term" value="P:autophagy"/>
    <property type="evidence" value="ECO:0007669"/>
    <property type="project" value="UniProtKB-ARBA"/>
</dbReference>
<name>A0ABD6E3W7_9BILA</name>
<dbReference type="Gene3D" id="1.10.418.40">
    <property type="entry name" value="Autophagy protein 6/Beclin 1"/>
    <property type="match status" value="1"/>
</dbReference>
<proteinExistence type="inferred from homology"/>
<evidence type="ECO:0000313" key="6">
    <source>
        <dbReference type="Proteomes" id="UP001608902"/>
    </source>
</evidence>
<dbReference type="InterPro" id="IPR007243">
    <property type="entry name" value="Atg6/Beclin"/>
</dbReference>
<evidence type="ECO:0000256" key="1">
    <source>
        <dbReference type="ARBA" id="ARBA00005965"/>
    </source>
</evidence>
<feature type="domain" description="Atg6 BARA" evidence="3">
    <location>
        <begin position="245"/>
        <end position="426"/>
    </location>
</feature>
<sequence>MPYLIIFVCSSGNYSECTMYTLLILHEKSKQYSLDGLHFSSMNLTGSEVAICKNCQRSLRLDRSLLTPKHRGDIAIPKCNDPSKPNIKGRESGRPENLFDIIINSASPLEGPMCQGCADQLLFEMDRHLKELEEECSDCQKFLTSLQNRRENIHFEAKIYGEKLERMKKEEAALVEELDRLMKEEESLKRDLDEITVKKNDSEKEERGKWWKKFRDNHRLLLDLDNEEQNKASQLLYGRNLLEKLTSINVVNKAFQIWVSDSFCTINGFRLGRLPNALIEWNEINAAWGQISLLFLILAKSCSGFQLHNYEVIPMGSHSFIRNLGTGVKLPLYGSGPFKTAKETEFDKGMCAFVDCLCQLQKYLETKGELRLPYRMNCDRGNASFEYKSESSVKIEYSVKNYLNSPERWTGAMKCLLTNLKWMYTYILCDRKRISQPKNVPECS</sequence>